<accession>A0A1L4D0Z6</accession>
<sequence length="127" mass="14466">MKKILQIVESAYRGTLEEQDDTIIWLSHILKDAGGNIDILLRGHAINYLSIKQNASGLMFGQKRQTQPPHIANDIAKIMEKGVMVFYISEDAVERGIEIENFLTGAQKISVKECPQLFSKYNHILHW</sequence>
<dbReference type="AlphaFoldDB" id="A0A1L4D0Z6"/>
<dbReference type="OrthoDB" id="427514at2"/>
<reference evidence="1 2" key="1">
    <citation type="submission" date="2016-10" db="EMBL/GenBank/DDBJ databases">
        <title>Silvanigrella aquatica sp. nov., isolated from a freshwater lake located in the Black Forest, Germany, description of Silvanigrellaceae fam. nov., Silvanigrellales ord. nov., reclassification of the order Bdellovibrionales in the class Oligoflexia, reclassification of the families Bacteriovoracaceae and Halobacteriovoraceae in the new order Bacteriovoracales ord. nov., and reclassification of the family Pseudobacteriovoracaceae in the order Oligoflexiales.</title>
        <authorList>
            <person name="Hahn M.W."/>
            <person name="Schmidt J."/>
            <person name="Koll U."/>
            <person name="Rohde M."/>
            <person name="Verbag S."/>
            <person name="Pitt A."/>
            <person name="Nakai R."/>
            <person name="Naganuma T."/>
            <person name="Lang E."/>
        </authorList>
    </citation>
    <scope>NUCLEOTIDE SEQUENCE [LARGE SCALE GENOMIC DNA]</scope>
    <source>
        <strain evidence="1 2">MWH-Nonnen-W8red</strain>
    </source>
</reference>
<proteinExistence type="predicted"/>
<dbReference type="Proteomes" id="UP000184731">
    <property type="component" value="Chromosome"/>
</dbReference>
<dbReference type="EMBL" id="CP017834">
    <property type="protein sequence ID" value="APJ03883.1"/>
    <property type="molecule type" value="Genomic_DNA"/>
</dbReference>
<evidence type="ECO:0000313" key="1">
    <source>
        <dbReference type="EMBL" id="APJ03883.1"/>
    </source>
</evidence>
<dbReference type="KEGG" id="saqi:AXG55_08170"/>
<dbReference type="Gene3D" id="3.40.1260.10">
    <property type="entry name" value="DsrEFH-like"/>
    <property type="match status" value="1"/>
</dbReference>
<dbReference type="STRING" id="1915309.AXG55_08170"/>
<dbReference type="InterPro" id="IPR027396">
    <property type="entry name" value="DsrEFH-like"/>
</dbReference>
<protein>
    <recommendedName>
        <fullName evidence="3">DsrE family protein</fullName>
    </recommendedName>
</protein>
<dbReference type="SUPFAM" id="SSF75169">
    <property type="entry name" value="DsrEFH-like"/>
    <property type="match status" value="1"/>
</dbReference>
<gene>
    <name evidence="1" type="ORF">AXG55_08170</name>
</gene>
<keyword evidence="2" id="KW-1185">Reference proteome</keyword>
<evidence type="ECO:0000313" key="2">
    <source>
        <dbReference type="Proteomes" id="UP000184731"/>
    </source>
</evidence>
<name>A0A1L4D0Z6_9BACT</name>
<dbReference type="RefSeq" id="WP_148697625.1">
    <property type="nucleotide sequence ID" value="NZ_CP017834.1"/>
</dbReference>
<organism evidence="1 2">
    <name type="scientific">Silvanigrella aquatica</name>
    <dbReference type="NCBI Taxonomy" id="1915309"/>
    <lineage>
        <taxon>Bacteria</taxon>
        <taxon>Pseudomonadati</taxon>
        <taxon>Bdellovibrionota</taxon>
        <taxon>Oligoflexia</taxon>
        <taxon>Silvanigrellales</taxon>
        <taxon>Silvanigrellaceae</taxon>
        <taxon>Silvanigrella</taxon>
    </lineage>
</organism>
<evidence type="ECO:0008006" key="3">
    <source>
        <dbReference type="Google" id="ProtNLM"/>
    </source>
</evidence>